<evidence type="ECO:0000313" key="3">
    <source>
        <dbReference type="EMBL" id="MBN7797666.1"/>
    </source>
</evidence>
<evidence type="ECO:0000256" key="1">
    <source>
        <dbReference type="PIRSR" id="PIRSR016487-1"/>
    </source>
</evidence>
<protein>
    <submittedName>
        <fullName evidence="3">CYTH domain-containing protein</fullName>
    </submittedName>
</protein>
<keyword evidence="4" id="KW-1185">Reference proteome</keyword>
<name>A0A939DGY5_9GAMM</name>
<dbReference type="InterPro" id="IPR023577">
    <property type="entry name" value="CYTH_domain"/>
</dbReference>
<dbReference type="PROSITE" id="PS51707">
    <property type="entry name" value="CYTH"/>
    <property type="match status" value="1"/>
</dbReference>
<evidence type="ECO:0000259" key="2">
    <source>
        <dbReference type="PROSITE" id="PS51707"/>
    </source>
</evidence>
<dbReference type="PANTHER" id="PTHR40114:SF1">
    <property type="entry name" value="SLR0698 PROTEIN"/>
    <property type="match status" value="1"/>
</dbReference>
<feature type="active site" description="Proton acceptor" evidence="1">
    <location>
        <position position="28"/>
    </location>
</feature>
<feature type="domain" description="CYTH" evidence="2">
    <location>
        <begin position="2"/>
        <end position="147"/>
    </location>
</feature>
<dbReference type="EMBL" id="JAFKCZ010000009">
    <property type="protein sequence ID" value="MBN7797666.1"/>
    <property type="molecule type" value="Genomic_DNA"/>
</dbReference>
<dbReference type="AlphaFoldDB" id="A0A939DGY5"/>
<dbReference type="PIRSF" id="PIRSF016487">
    <property type="entry name" value="CYTH_UCP016487"/>
    <property type="match status" value="1"/>
</dbReference>
<dbReference type="Pfam" id="PF01928">
    <property type="entry name" value="CYTH"/>
    <property type="match status" value="1"/>
</dbReference>
<proteinExistence type="predicted"/>
<sequence length="154" mass="17311">MALEIERKFLVRNTDWRAGKGQLMRQGYLGGGGGTTVRVRLAGERAWLTIKGPTTGATRAEYEYAIPADDARDMLASLCPGPLVEKRRFEVEHAGFTWEVDEFLGDNTGLVVAEIELESEDQLVPLPAWVGEEVTGDPRYYNASLARHPYRQWR</sequence>
<dbReference type="PANTHER" id="PTHR40114">
    <property type="entry name" value="SLR0698 PROTEIN"/>
    <property type="match status" value="1"/>
</dbReference>
<dbReference type="SUPFAM" id="SSF55154">
    <property type="entry name" value="CYTH-like phosphatases"/>
    <property type="match status" value="1"/>
</dbReference>
<dbReference type="Proteomes" id="UP000664303">
    <property type="component" value="Unassembled WGS sequence"/>
</dbReference>
<organism evidence="3 4">
    <name type="scientific">Parahaliea mediterranea</name>
    <dbReference type="NCBI Taxonomy" id="651086"/>
    <lineage>
        <taxon>Bacteria</taxon>
        <taxon>Pseudomonadati</taxon>
        <taxon>Pseudomonadota</taxon>
        <taxon>Gammaproteobacteria</taxon>
        <taxon>Cellvibrionales</taxon>
        <taxon>Halieaceae</taxon>
        <taxon>Parahaliea</taxon>
    </lineage>
</organism>
<evidence type="ECO:0000313" key="4">
    <source>
        <dbReference type="Proteomes" id="UP000664303"/>
    </source>
</evidence>
<reference evidence="3" key="1">
    <citation type="submission" date="2021-02" db="EMBL/GenBank/DDBJ databases">
        <title>PHA producing bacteria isolated from coastal sediment in Guangdong, Shenzhen.</title>
        <authorList>
            <person name="Zheng W."/>
            <person name="Yu S."/>
            <person name="Huang Y."/>
        </authorList>
    </citation>
    <scope>NUCLEOTIDE SEQUENCE</scope>
    <source>
        <strain evidence="3">TN14-10</strain>
    </source>
</reference>
<comment type="caution">
    <text evidence="3">The sequence shown here is derived from an EMBL/GenBank/DDBJ whole genome shotgun (WGS) entry which is preliminary data.</text>
</comment>
<dbReference type="Gene3D" id="2.40.320.10">
    <property type="entry name" value="Hypothetical Protein Pfu-838710-001"/>
    <property type="match status" value="1"/>
</dbReference>
<dbReference type="RefSeq" id="WP_206561116.1">
    <property type="nucleotide sequence ID" value="NZ_JAFKCZ010000009.1"/>
</dbReference>
<dbReference type="InterPro" id="IPR012042">
    <property type="entry name" value="NeuTTM/CthTTM-like"/>
</dbReference>
<gene>
    <name evidence="3" type="ORF">JYP50_13730</name>
</gene>
<dbReference type="CDD" id="cd07891">
    <property type="entry name" value="CYTH-like_CthTTM-like_1"/>
    <property type="match status" value="1"/>
</dbReference>
<dbReference type="InterPro" id="IPR033469">
    <property type="entry name" value="CYTH-like_dom_sf"/>
</dbReference>
<dbReference type="SMART" id="SM01118">
    <property type="entry name" value="CYTH"/>
    <property type="match status" value="1"/>
</dbReference>
<accession>A0A939DGY5</accession>